<dbReference type="SMART" id="SM00849">
    <property type="entry name" value="Lactamase_B"/>
    <property type="match status" value="1"/>
</dbReference>
<reference evidence="7" key="1">
    <citation type="submission" date="2009-09" db="EMBL/GenBank/DDBJ databases">
        <title>The complete chromosome of Sebaldella termitidis ATCC 33386.</title>
        <authorList>
            <consortium name="US DOE Joint Genome Institute (JGI-PGF)"/>
            <person name="Lucas S."/>
            <person name="Copeland A."/>
            <person name="Lapidus A."/>
            <person name="Glavina del Rio T."/>
            <person name="Dalin E."/>
            <person name="Tice H."/>
            <person name="Bruce D."/>
            <person name="Goodwin L."/>
            <person name="Pitluck S."/>
            <person name="Kyrpides N."/>
            <person name="Mavromatis K."/>
            <person name="Ivanova N."/>
            <person name="Mikhailova N."/>
            <person name="Sims D."/>
            <person name="Meincke L."/>
            <person name="Brettin T."/>
            <person name="Detter J.C."/>
            <person name="Han C."/>
            <person name="Larimer F."/>
            <person name="Land M."/>
            <person name="Hauser L."/>
            <person name="Markowitz V."/>
            <person name="Cheng J.F."/>
            <person name="Hugenholtz P."/>
            <person name="Woyke T."/>
            <person name="Wu D."/>
            <person name="Eisen J.A."/>
        </authorList>
    </citation>
    <scope>NUCLEOTIDE SEQUENCE [LARGE SCALE GENOMIC DNA]</scope>
    <source>
        <strain evidence="7">ATCC 33386 / NCTC 11300</strain>
    </source>
</reference>
<accession>D1AMB1</accession>
<sequence length="206" mass="23245">MIVEIKLFVNMDTQGNTYLVIDEDKNCCMIDPGSLKMKKIISYMKENDLNLTGILLTHGHYDHIIGIPDIIDYKKVPVYIGEKDIEFLYDSTLSLSLWYDLDFKLSKNVEVIGVNEGDKVCGLEVIATPGHSQGGVCYLNREEKFLFSGDTIFKMTYGRTDFPTGSLSALRESISKILKLDGDIVVYPGHGGETEIKEERVYHVFS</sequence>
<dbReference type="eggNOG" id="COG0491">
    <property type="taxonomic scope" value="Bacteria"/>
</dbReference>
<dbReference type="Pfam" id="PF00753">
    <property type="entry name" value="Lactamase_B"/>
    <property type="match status" value="1"/>
</dbReference>
<evidence type="ECO:0000256" key="4">
    <source>
        <dbReference type="ARBA" id="ARBA00022833"/>
    </source>
</evidence>
<organism evidence="6 7">
    <name type="scientific">Sebaldella termitidis (strain ATCC 33386 / NCTC 11300)</name>
    <dbReference type="NCBI Taxonomy" id="526218"/>
    <lineage>
        <taxon>Bacteria</taxon>
        <taxon>Fusobacteriati</taxon>
        <taxon>Fusobacteriota</taxon>
        <taxon>Fusobacteriia</taxon>
        <taxon>Fusobacteriales</taxon>
        <taxon>Leptotrichiaceae</taxon>
        <taxon>Sebaldella</taxon>
    </lineage>
</organism>
<dbReference type="KEGG" id="str:Sterm_2640"/>
<evidence type="ECO:0000313" key="7">
    <source>
        <dbReference type="Proteomes" id="UP000000845"/>
    </source>
</evidence>
<keyword evidence="2" id="KW-0479">Metal-binding</keyword>
<dbReference type="HOGENOM" id="CLU_030571_5_3_0"/>
<evidence type="ECO:0000256" key="1">
    <source>
        <dbReference type="ARBA" id="ARBA00001947"/>
    </source>
</evidence>
<dbReference type="SUPFAM" id="SSF56281">
    <property type="entry name" value="Metallo-hydrolase/oxidoreductase"/>
    <property type="match status" value="1"/>
</dbReference>
<feature type="domain" description="Metallo-beta-lactamase" evidence="5">
    <location>
        <begin position="14"/>
        <end position="190"/>
    </location>
</feature>
<name>D1AMB1_SEBTE</name>
<dbReference type="Proteomes" id="UP000000845">
    <property type="component" value="Chromosome"/>
</dbReference>
<evidence type="ECO:0000256" key="3">
    <source>
        <dbReference type="ARBA" id="ARBA00022801"/>
    </source>
</evidence>
<dbReference type="CDD" id="cd06262">
    <property type="entry name" value="metallo-hydrolase-like_MBL-fold"/>
    <property type="match status" value="1"/>
</dbReference>
<evidence type="ECO:0000259" key="5">
    <source>
        <dbReference type="SMART" id="SM00849"/>
    </source>
</evidence>
<dbReference type="InterPro" id="IPR051453">
    <property type="entry name" value="MBL_Glyoxalase_II"/>
</dbReference>
<reference evidence="6 7" key="2">
    <citation type="journal article" date="2010" name="Stand. Genomic Sci.">
        <title>Complete genome sequence of Sebaldella termitidis type strain (NCTC 11300).</title>
        <authorList>
            <person name="Harmon-Smith M."/>
            <person name="Celia L."/>
            <person name="Chertkov O."/>
            <person name="Lapidus A."/>
            <person name="Copeland A."/>
            <person name="Glavina Del Rio T."/>
            <person name="Nolan M."/>
            <person name="Lucas S."/>
            <person name="Tice H."/>
            <person name="Cheng J.F."/>
            <person name="Han C."/>
            <person name="Detter J.C."/>
            <person name="Bruce D."/>
            <person name="Goodwin L."/>
            <person name="Pitluck S."/>
            <person name="Pati A."/>
            <person name="Liolios K."/>
            <person name="Ivanova N."/>
            <person name="Mavromatis K."/>
            <person name="Mikhailova N."/>
            <person name="Chen A."/>
            <person name="Palaniappan K."/>
            <person name="Land M."/>
            <person name="Hauser L."/>
            <person name="Chang Y.J."/>
            <person name="Jeffries C.D."/>
            <person name="Brettin T."/>
            <person name="Goker M."/>
            <person name="Beck B."/>
            <person name="Bristow J."/>
            <person name="Eisen J.A."/>
            <person name="Markowitz V."/>
            <person name="Hugenholtz P."/>
            <person name="Kyrpides N.C."/>
            <person name="Klenk H.P."/>
            <person name="Chen F."/>
        </authorList>
    </citation>
    <scope>NUCLEOTIDE SEQUENCE [LARGE SCALE GENOMIC DNA]</scope>
    <source>
        <strain evidence="7">ATCC 33386 / NCTC 11300</strain>
    </source>
</reference>
<dbReference type="PANTHER" id="PTHR46233">
    <property type="entry name" value="HYDROXYACYLGLUTATHIONE HYDROLASE GLOC"/>
    <property type="match status" value="1"/>
</dbReference>
<dbReference type="InterPro" id="IPR001279">
    <property type="entry name" value="Metallo-B-lactamas"/>
</dbReference>
<keyword evidence="3" id="KW-0378">Hydrolase</keyword>
<evidence type="ECO:0000256" key="2">
    <source>
        <dbReference type="ARBA" id="ARBA00022723"/>
    </source>
</evidence>
<dbReference type="STRING" id="526218.Sterm_2640"/>
<dbReference type="Gene3D" id="3.60.15.10">
    <property type="entry name" value="Ribonuclease Z/Hydroxyacylglutathione hydrolase-like"/>
    <property type="match status" value="1"/>
</dbReference>
<dbReference type="InterPro" id="IPR036866">
    <property type="entry name" value="RibonucZ/Hydroxyglut_hydro"/>
</dbReference>
<comment type="cofactor">
    <cofactor evidence="1">
        <name>Zn(2+)</name>
        <dbReference type="ChEBI" id="CHEBI:29105"/>
    </cofactor>
</comment>
<gene>
    <name evidence="6" type="ordered locus">Sterm_2640</name>
</gene>
<proteinExistence type="predicted"/>
<dbReference type="GO" id="GO:0016787">
    <property type="term" value="F:hydrolase activity"/>
    <property type="evidence" value="ECO:0007669"/>
    <property type="project" value="UniProtKB-KW"/>
</dbReference>
<dbReference type="PANTHER" id="PTHR46233:SF3">
    <property type="entry name" value="HYDROXYACYLGLUTATHIONE HYDROLASE GLOC"/>
    <property type="match status" value="1"/>
</dbReference>
<dbReference type="EMBL" id="CP001739">
    <property type="protein sequence ID" value="ACZ09485.1"/>
    <property type="molecule type" value="Genomic_DNA"/>
</dbReference>
<dbReference type="GO" id="GO:0046872">
    <property type="term" value="F:metal ion binding"/>
    <property type="evidence" value="ECO:0007669"/>
    <property type="project" value="UniProtKB-KW"/>
</dbReference>
<keyword evidence="7" id="KW-1185">Reference proteome</keyword>
<keyword evidence="4" id="KW-0862">Zinc</keyword>
<dbReference type="RefSeq" id="WP_012862079.1">
    <property type="nucleotide sequence ID" value="NC_013517.1"/>
</dbReference>
<protein>
    <submittedName>
        <fullName evidence="6">Beta-lactamase domain protein</fullName>
    </submittedName>
</protein>
<dbReference type="AlphaFoldDB" id="D1AMB1"/>
<evidence type="ECO:0000313" key="6">
    <source>
        <dbReference type="EMBL" id="ACZ09485.1"/>
    </source>
</evidence>